<dbReference type="Pfam" id="PF09981">
    <property type="entry name" value="DUF2218"/>
    <property type="match status" value="1"/>
</dbReference>
<dbReference type="InterPro" id="IPR017938">
    <property type="entry name" value="Riboflavin_synthase-like_b-brl"/>
</dbReference>
<dbReference type="InterPro" id="IPR039374">
    <property type="entry name" value="SIP_fam"/>
</dbReference>
<sequence length="373" mass="40789">MMHGQSLPPTATESHLMPVKSDSPLIAKTRIVLSASADVANAVAAYYAEHDCDVTNDDNGAKISLSVGHLTLQPGEKHLDIEVGSKSEAGVAQMKAALIAILQSIVPEADLDCRWKGAGESNGKLPNFRELRVIGVTDLSSHMRRLRLAGDDLEFYDGDGIHMRLLIPPRDVVEPQWPTLAPNGMVVWPEGDNAVAPRVYTIRRIDAKAGWIEVDFVMHGDNGPGSAFALHAQPGDRIGMTGPLGGELPDADWFLFAGDETALPAIGRYLEELPEHASGHALIEIQSSADIIDLATKSRIAIEWVCRDTHPATDTSPIREAVSRIEVPKDRARVYCWAGVEQASYKSIHQIWRKEVGLDRDQCLAMTFWRKTA</sequence>
<evidence type="ECO:0000256" key="1">
    <source>
        <dbReference type="ARBA" id="ARBA00035644"/>
    </source>
</evidence>
<name>A0ABR4TU99_9PROT</name>
<dbReference type="SUPFAM" id="SSF63380">
    <property type="entry name" value="Riboflavin synthase domain-like"/>
    <property type="match status" value="1"/>
</dbReference>
<dbReference type="PANTHER" id="PTHR30157:SF0">
    <property type="entry name" value="NADPH-DEPENDENT FERRIC-CHELATE REDUCTASE"/>
    <property type="match status" value="1"/>
</dbReference>
<dbReference type="PROSITE" id="PS51384">
    <property type="entry name" value="FAD_FR"/>
    <property type="match status" value="1"/>
</dbReference>
<dbReference type="Gene3D" id="2.40.30.10">
    <property type="entry name" value="Translation factors"/>
    <property type="match status" value="1"/>
</dbReference>
<dbReference type="InterPro" id="IPR039261">
    <property type="entry name" value="FNR_nucleotide-bd"/>
</dbReference>
<evidence type="ECO:0000313" key="4">
    <source>
        <dbReference type="Proteomes" id="UP000027463"/>
    </source>
</evidence>
<dbReference type="InterPro" id="IPR014543">
    <property type="entry name" value="UCP028291"/>
</dbReference>
<dbReference type="Pfam" id="PF04954">
    <property type="entry name" value="SIP"/>
    <property type="match status" value="1"/>
</dbReference>
<comment type="similarity">
    <text evidence="1">Belongs to the SIP oxidoreductase family.</text>
</comment>
<dbReference type="Gene3D" id="3.30.310.50">
    <property type="entry name" value="Alpha-D-phosphohexomutase, C-terminal domain"/>
    <property type="match status" value="1"/>
</dbReference>
<evidence type="ECO:0000259" key="2">
    <source>
        <dbReference type="PROSITE" id="PS51384"/>
    </source>
</evidence>
<dbReference type="Proteomes" id="UP000027463">
    <property type="component" value="Unassembled WGS sequence"/>
</dbReference>
<dbReference type="EMBL" id="AUNC01000001">
    <property type="protein sequence ID" value="KEO59676.1"/>
    <property type="molecule type" value="Genomic_DNA"/>
</dbReference>
<gene>
    <name evidence="3" type="ORF">SMB34_01440</name>
</gene>
<dbReference type="InterPro" id="IPR017927">
    <property type="entry name" value="FAD-bd_FR_type"/>
</dbReference>
<dbReference type="CDD" id="cd06193">
    <property type="entry name" value="siderophore_interacting"/>
    <property type="match status" value="1"/>
</dbReference>
<evidence type="ECO:0000313" key="3">
    <source>
        <dbReference type="EMBL" id="KEO59676.1"/>
    </source>
</evidence>
<protein>
    <submittedName>
        <fullName evidence="3">Siderophore-interacting protein</fullName>
    </submittedName>
</protein>
<dbReference type="Pfam" id="PF08021">
    <property type="entry name" value="FAD_binding_9"/>
    <property type="match status" value="1"/>
</dbReference>
<comment type="caution">
    <text evidence="3">The sequence shown here is derived from an EMBL/GenBank/DDBJ whole genome shotgun (WGS) entry which is preliminary data.</text>
</comment>
<dbReference type="Gene3D" id="3.40.50.80">
    <property type="entry name" value="Nucleotide-binding domain of ferredoxin-NADP reductase (FNR) module"/>
    <property type="match status" value="1"/>
</dbReference>
<accession>A0ABR4TU99</accession>
<keyword evidence="4" id="KW-1185">Reference proteome</keyword>
<dbReference type="PANTHER" id="PTHR30157">
    <property type="entry name" value="FERRIC REDUCTASE, NADPH-DEPENDENT"/>
    <property type="match status" value="1"/>
</dbReference>
<proteinExistence type="inferred from homology"/>
<organism evidence="3 4">
    <name type="scientific">Thalassospira permensis NBRC 106175</name>
    <dbReference type="NCBI Taxonomy" id="1353532"/>
    <lineage>
        <taxon>Bacteria</taxon>
        <taxon>Pseudomonadati</taxon>
        <taxon>Pseudomonadota</taxon>
        <taxon>Alphaproteobacteria</taxon>
        <taxon>Rhodospirillales</taxon>
        <taxon>Thalassospiraceae</taxon>
        <taxon>Thalassospira</taxon>
    </lineage>
</organism>
<dbReference type="InterPro" id="IPR007037">
    <property type="entry name" value="SIP_rossman_dom"/>
</dbReference>
<reference evidence="3 4" key="1">
    <citation type="submission" date="2013-07" db="EMBL/GenBank/DDBJ databases">
        <title>Thalassospira permensis NBRC 106175 Genome Sequencing.</title>
        <authorList>
            <person name="Lai Q."/>
            <person name="Shao Z."/>
        </authorList>
    </citation>
    <scope>NUCLEOTIDE SEQUENCE [LARGE SCALE GENOMIC DNA]</scope>
    <source>
        <strain evidence="3 4">NBRC 106175</strain>
    </source>
</reference>
<feature type="domain" description="FAD-binding FR-type" evidence="2">
    <location>
        <begin position="126"/>
        <end position="250"/>
    </location>
</feature>
<dbReference type="InterPro" id="IPR013113">
    <property type="entry name" value="SIP_FAD-bd"/>
</dbReference>